<dbReference type="Proteomes" id="UP000248724">
    <property type="component" value="Unassembled WGS sequence"/>
</dbReference>
<evidence type="ECO:0000313" key="2">
    <source>
        <dbReference type="EMBL" id="PZR80293.1"/>
    </source>
</evidence>
<accession>A0A2W5Z4V2</accession>
<feature type="transmembrane region" description="Helical" evidence="1">
    <location>
        <begin position="12"/>
        <end position="31"/>
    </location>
</feature>
<dbReference type="EMBL" id="QHBU01000158">
    <property type="protein sequence ID" value="PZR80293.1"/>
    <property type="molecule type" value="Genomic_DNA"/>
</dbReference>
<evidence type="ECO:0000313" key="3">
    <source>
        <dbReference type="Proteomes" id="UP000248724"/>
    </source>
</evidence>
<feature type="transmembrane region" description="Helical" evidence="1">
    <location>
        <begin position="37"/>
        <end position="61"/>
    </location>
</feature>
<dbReference type="AlphaFoldDB" id="A0A2W5Z4V2"/>
<feature type="transmembrane region" description="Helical" evidence="1">
    <location>
        <begin position="81"/>
        <end position="102"/>
    </location>
</feature>
<feature type="transmembrane region" description="Helical" evidence="1">
    <location>
        <begin position="108"/>
        <end position="128"/>
    </location>
</feature>
<protein>
    <submittedName>
        <fullName evidence="2">Uncharacterized protein</fullName>
    </submittedName>
</protein>
<gene>
    <name evidence="2" type="ORF">DLM65_08525</name>
</gene>
<keyword evidence="1" id="KW-1133">Transmembrane helix</keyword>
<comment type="caution">
    <text evidence="2">The sequence shown here is derived from an EMBL/GenBank/DDBJ whole genome shotgun (WGS) entry which is preliminary data.</text>
</comment>
<feature type="transmembrane region" description="Helical" evidence="1">
    <location>
        <begin position="160"/>
        <end position="178"/>
    </location>
</feature>
<keyword evidence="1" id="KW-0812">Transmembrane</keyword>
<evidence type="ECO:0000256" key="1">
    <source>
        <dbReference type="SAM" id="Phobius"/>
    </source>
</evidence>
<proteinExistence type="predicted"/>
<reference evidence="2 3" key="1">
    <citation type="journal article" date="2017" name="Nature">
        <title>Atmospheric trace gases support primary production in Antarctic desert surface soil.</title>
        <authorList>
            <person name="Ji M."/>
            <person name="Greening C."/>
            <person name="Vanwonterghem I."/>
            <person name="Carere C.R."/>
            <person name="Bay S.K."/>
            <person name="Steen J.A."/>
            <person name="Montgomery K."/>
            <person name="Lines T."/>
            <person name="Beardall J."/>
            <person name="van Dorst J."/>
            <person name="Snape I."/>
            <person name="Stott M.B."/>
            <person name="Hugenholtz P."/>
            <person name="Ferrari B.C."/>
        </authorList>
    </citation>
    <scope>NUCLEOTIDE SEQUENCE [LARGE SCALE GENOMIC DNA]</scope>
    <source>
        <strain evidence="2">RRmetagenome_bin12</strain>
    </source>
</reference>
<keyword evidence="1" id="KW-0472">Membrane</keyword>
<name>A0A2W5Z4V2_9BACT</name>
<feature type="transmembrane region" description="Helical" evidence="1">
    <location>
        <begin position="135"/>
        <end position="154"/>
    </location>
</feature>
<organism evidence="2 3">
    <name type="scientific">Candidatus Aeolococcus gillhamiae</name>
    <dbReference type="NCBI Taxonomy" id="3127015"/>
    <lineage>
        <taxon>Bacteria</taxon>
        <taxon>Bacillati</taxon>
        <taxon>Candidatus Dormiibacterota</taxon>
        <taxon>Candidatus Dormibacteria</taxon>
        <taxon>Candidatus Aeolococcales</taxon>
        <taxon>Candidatus Aeolococcaceae</taxon>
        <taxon>Candidatus Aeolococcus</taxon>
    </lineage>
</organism>
<sequence length="192" mass="19250">MNLIADFFPTGRACGVTAVVEGFFAFVWFGWGQAAAPSWLVVPFAVGTGLGAVVAVLGVLVAARSTGRLAAASDPAVRRRYGITVGVEFGLIGVGAAVLGAAGLARWIPVWVCVVVGVHFFSLSPVLANPSLRPLGALITAAAVAALVVGLASTAAPSTITGPGAGLCLLAFGVATLLNRSRGQPTVEPART</sequence>